<dbReference type="SUPFAM" id="SSF53850">
    <property type="entry name" value="Periplasmic binding protein-like II"/>
    <property type="match status" value="1"/>
</dbReference>
<comment type="caution">
    <text evidence="3">The sequence shown here is derived from an EMBL/GenBank/DDBJ whole genome shotgun (WGS) entry which is preliminary data.</text>
</comment>
<reference evidence="3 4" key="1">
    <citation type="submission" date="2018-03" db="EMBL/GenBank/DDBJ databases">
        <title>The draft genome of Mesorhizobium sp. 6GN-30.</title>
        <authorList>
            <person name="Liu L."/>
            <person name="Li L."/>
            <person name="Wang T."/>
            <person name="Zhang X."/>
            <person name="Liang L."/>
        </authorList>
    </citation>
    <scope>NUCLEOTIDE SEQUENCE [LARGE SCALE GENOMIC DNA]</scope>
    <source>
        <strain evidence="3 4">6GN30</strain>
    </source>
</reference>
<dbReference type="RefSeq" id="WP_106771944.1">
    <property type="nucleotide sequence ID" value="NZ_PXYK01000007.1"/>
</dbReference>
<proteinExistence type="predicted"/>
<evidence type="ECO:0000313" key="3">
    <source>
        <dbReference type="EMBL" id="PSJ61836.1"/>
    </source>
</evidence>
<dbReference type="EMBL" id="PXYK01000007">
    <property type="protein sequence ID" value="PSJ61836.1"/>
    <property type="molecule type" value="Genomic_DNA"/>
</dbReference>
<accession>A0A2P7SH59</accession>
<keyword evidence="4" id="KW-1185">Reference proteome</keyword>
<dbReference type="GO" id="GO:0022857">
    <property type="term" value="F:transmembrane transporter activity"/>
    <property type="evidence" value="ECO:0007669"/>
    <property type="project" value="InterPro"/>
</dbReference>
<dbReference type="Proteomes" id="UP000241229">
    <property type="component" value="Unassembled WGS sequence"/>
</dbReference>
<dbReference type="InterPro" id="IPR007210">
    <property type="entry name" value="ABC_Gly_betaine_transp_sub-bd"/>
</dbReference>
<dbReference type="GO" id="GO:0043190">
    <property type="term" value="C:ATP-binding cassette (ABC) transporter complex"/>
    <property type="evidence" value="ECO:0007669"/>
    <property type="project" value="InterPro"/>
</dbReference>
<evidence type="ECO:0000313" key="4">
    <source>
        <dbReference type="Proteomes" id="UP000241229"/>
    </source>
</evidence>
<organism evidence="3 4">
    <name type="scientific">Kumtagia ephedrae</name>
    <dbReference type="NCBI Taxonomy" id="2116701"/>
    <lineage>
        <taxon>Bacteria</taxon>
        <taxon>Pseudomonadati</taxon>
        <taxon>Pseudomonadota</taxon>
        <taxon>Alphaproteobacteria</taxon>
        <taxon>Hyphomicrobiales</taxon>
        <taxon>Phyllobacteriaceae</taxon>
        <taxon>Kumtagia</taxon>
    </lineage>
</organism>
<keyword evidence="1" id="KW-0732">Signal</keyword>
<evidence type="ECO:0000259" key="2">
    <source>
        <dbReference type="Pfam" id="PF04069"/>
    </source>
</evidence>
<dbReference type="Pfam" id="PF04069">
    <property type="entry name" value="OpuAC"/>
    <property type="match status" value="1"/>
</dbReference>
<gene>
    <name evidence="3" type="ORF">C7I84_09565</name>
</gene>
<dbReference type="CDD" id="cd13642">
    <property type="entry name" value="PBP2_BCP_1"/>
    <property type="match status" value="1"/>
</dbReference>
<name>A0A2P7SH59_9HYPH</name>
<feature type="signal peptide" evidence="1">
    <location>
        <begin position="1"/>
        <end position="26"/>
    </location>
</feature>
<protein>
    <submittedName>
        <fullName evidence="3">Amino acid-binding protein</fullName>
    </submittedName>
</protein>
<feature type="chain" id="PRO_5015161126" evidence="1">
    <location>
        <begin position="27"/>
        <end position="321"/>
    </location>
</feature>
<evidence type="ECO:0000256" key="1">
    <source>
        <dbReference type="SAM" id="SignalP"/>
    </source>
</evidence>
<sequence>MTFAWPWLRGALAAAAVVVSHGYAGAADLVIAMPNWSSGQATANIIKVGLKKELGLDADVVEMGTLIAFTGLDSGQVDIHPEVWLPNLDNLVKRYVTDAGTVAISPTGVPAWQGICANRAAADEAGIRDISDLQDQKKTAALDTDGDGQGEMWIGASTWSSTTIERIRANSYGYAATLTLLEMPEDVGMAAVDAAEATARPVVFACYAPHAVFKLHDIARLSEPPYDPAKWKVVLPSEDAEWLSKSEASVGWDAAHYHVAYATSLREKHPDVVRFLERMDLKPEEAIDMSYALQVERQDPYKFAEQWVAKNEARVDGWAKP</sequence>
<dbReference type="Gene3D" id="3.10.105.10">
    <property type="entry name" value="Dipeptide-binding Protein, Domain 3"/>
    <property type="match status" value="2"/>
</dbReference>
<dbReference type="Gene3D" id="3.40.190.100">
    <property type="entry name" value="Glycine betaine-binding periplasmic protein, domain 2"/>
    <property type="match status" value="1"/>
</dbReference>
<dbReference type="AlphaFoldDB" id="A0A2P7SH59"/>
<dbReference type="OrthoDB" id="9787902at2"/>
<feature type="domain" description="ABC-type glycine betaine transport system substrate-binding" evidence="2">
    <location>
        <begin position="28"/>
        <end position="310"/>
    </location>
</feature>